<keyword evidence="1" id="KW-0547">Nucleotide-binding</keyword>
<feature type="compositionally biased region" description="Polar residues" evidence="5">
    <location>
        <begin position="186"/>
        <end position="211"/>
    </location>
</feature>
<evidence type="ECO:0008006" key="8">
    <source>
        <dbReference type="Google" id="ProtNLM"/>
    </source>
</evidence>
<organism evidence="6 7">
    <name type="scientific">Ancylostoma caninum</name>
    <name type="common">Dog hookworm</name>
    <dbReference type="NCBI Taxonomy" id="29170"/>
    <lineage>
        <taxon>Eukaryota</taxon>
        <taxon>Metazoa</taxon>
        <taxon>Ecdysozoa</taxon>
        <taxon>Nematoda</taxon>
        <taxon>Chromadorea</taxon>
        <taxon>Rhabditida</taxon>
        <taxon>Rhabditina</taxon>
        <taxon>Rhabditomorpha</taxon>
        <taxon>Strongyloidea</taxon>
        <taxon>Ancylostomatidae</taxon>
        <taxon>Ancylostomatinae</taxon>
        <taxon>Ancylostoma</taxon>
    </lineage>
</organism>
<feature type="region of interest" description="Disordered" evidence="5">
    <location>
        <begin position="1"/>
        <end position="317"/>
    </location>
</feature>
<dbReference type="AlphaFoldDB" id="A0A368GDI0"/>
<dbReference type="SUPFAM" id="SSF52540">
    <property type="entry name" value="P-loop containing nucleoside triphosphate hydrolases"/>
    <property type="match status" value="1"/>
</dbReference>
<feature type="compositionally biased region" description="Polar residues" evidence="5">
    <location>
        <begin position="166"/>
        <end position="178"/>
    </location>
</feature>
<keyword evidence="2" id="KW-0378">Hydrolase</keyword>
<comment type="caution">
    <text evidence="6">The sequence shown here is derived from an EMBL/GenBank/DDBJ whole genome shotgun (WGS) entry which is preliminary data.</text>
</comment>
<feature type="region of interest" description="Disordered" evidence="5">
    <location>
        <begin position="1018"/>
        <end position="1040"/>
    </location>
</feature>
<keyword evidence="7" id="KW-1185">Reference proteome</keyword>
<feature type="compositionally biased region" description="Low complexity" evidence="5">
    <location>
        <begin position="33"/>
        <end position="43"/>
    </location>
</feature>
<evidence type="ECO:0000313" key="6">
    <source>
        <dbReference type="EMBL" id="RCN41055.1"/>
    </source>
</evidence>
<feature type="compositionally biased region" description="Low complexity" evidence="5">
    <location>
        <begin position="146"/>
        <end position="156"/>
    </location>
</feature>
<evidence type="ECO:0000256" key="3">
    <source>
        <dbReference type="ARBA" id="ARBA00022806"/>
    </source>
</evidence>
<dbReference type="InterPro" id="IPR027417">
    <property type="entry name" value="P-loop_NTPase"/>
</dbReference>
<evidence type="ECO:0000256" key="2">
    <source>
        <dbReference type="ARBA" id="ARBA00022801"/>
    </source>
</evidence>
<dbReference type="PANTHER" id="PTHR43788:SF16">
    <property type="entry name" value="HELICASE WITH ZINC FINGER 2"/>
    <property type="match status" value="1"/>
</dbReference>
<sequence>MDGPPDPGPPPPPDDNTGKFSDSLASSRRVPADFTTSSSLFDDSAMDTSQAPDVASDVPAEHISAEGISPSGEASAPDALASATGNTEDYSPVDMDTSATPPPSPSRVPADPHLNLENQHLDLSEEALLASDDDSRHFQGSMETVASDLSSASSAATMGSNDGYISGTTSASSTTPQPMVSDDATGVTSSGISQDEDSQWTTVQRKGSSSKSSKDQPFQEAGAQNASGSPEAGPSSRPDDPAYVQTPATFRGGRGSRGRGAPRGRGGQVGDLRRGSGTSGRGGGRGRGAARRGRGAKRARSNGGSTGADNMGLPKSTPPHYRNYLSDFHPWARLVAPRPIQVLLDNVAQVKNVLSTTEYRHLPNSGYLSGKFNRSLFSRVKVQHDRPLARIPFIELQHLEDTIAFRQRSARIISQVLNNSYENVDLRDMQQAPEGQHPTLLVPPVVNNRRPVLYQVVSTSWGTGVILEAKDFFTIGPDRRDLHCIILDYYAVNVQTGLRSFDKTMVSVKDFVWVYDVKPTRQALDHPQSVLARSRIPRTTALDNNSVFFFRAAEFAFVTPHQQEEPIYGIVLTVVKRREQTTSFRAAFEGAPEAVTVTPSICAFPLSNVVEDAIVWADSRHNVSCAMRFSEPPVSIEARDELCELIRQFLPMHPSEGLLPLRVYELPAEERAWLDDRAGKFDSFCEDNAASKRKMSKLFNAACSALAAINSSEDDRHTHWVTATVRNTATYPVRLEFVLRDMPSEAGWGNQRPRVIWIAGASKLSYAKVRSMEVHPQDKALNVCVEAYTWSHGTISSCVENHGRYIEGAAFVDVCVRLSRASSLANPVYESIARMDIYKNLSANSTANAVVDTVYGRTPLGCDNSDDVTRFTPWTGEHACSISGRVVNLTHDQRDAVALGVSQLPVVAIQAAFGTGKTVVGALIAAQFAAERGIPVIVTATTNAAVAQFTETILSLDTYRNLAIVRYVSDTAATENLTPTPVDLNEILKNLGDDYVDEIEDPEEIELCQEFKEGREAWPAEQLAREEKPSDAPASGRSLR</sequence>
<dbReference type="GO" id="GO:0043139">
    <property type="term" value="F:5'-3' DNA helicase activity"/>
    <property type="evidence" value="ECO:0007669"/>
    <property type="project" value="TreeGrafter"/>
</dbReference>
<dbReference type="OrthoDB" id="5856672at2759"/>
<dbReference type="EMBL" id="JOJR01000252">
    <property type="protein sequence ID" value="RCN41055.1"/>
    <property type="molecule type" value="Genomic_DNA"/>
</dbReference>
<dbReference type="GO" id="GO:0016787">
    <property type="term" value="F:hydrolase activity"/>
    <property type="evidence" value="ECO:0007669"/>
    <property type="project" value="UniProtKB-KW"/>
</dbReference>
<name>A0A368GDI0_ANCCA</name>
<dbReference type="Gene3D" id="3.40.50.300">
    <property type="entry name" value="P-loop containing nucleotide triphosphate hydrolases"/>
    <property type="match status" value="1"/>
</dbReference>
<dbReference type="GO" id="GO:0005524">
    <property type="term" value="F:ATP binding"/>
    <property type="evidence" value="ECO:0007669"/>
    <property type="project" value="UniProtKB-KW"/>
</dbReference>
<dbReference type="PANTHER" id="PTHR43788">
    <property type="entry name" value="DNA2/NAM7 HELICASE FAMILY MEMBER"/>
    <property type="match status" value="1"/>
</dbReference>
<evidence type="ECO:0000256" key="5">
    <source>
        <dbReference type="SAM" id="MobiDB-lite"/>
    </source>
</evidence>
<reference evidence="6 7" key="1">
    <citation type="submission" date="2014-10" db="EMBL/GenBank/DDBJ databases">
        <title>Draft genome of the hookworm Ancylostoma caninum.</title>
        <authorList>
            <person name="Mitreva M."/>
        </authorList>
    </citation>
    <scope>NUCLEOTIDE SEQUENCE [LARGE SCALE GENOMIC DNA]</scope>
    <source>
        <strain evidence="6 7">Baltimore</strain>
    </source>
</reference>
<feature type="compositionally biased region" description="Basic and acidic residues" evidence="5">
    <location>
        <begin position="1018"/>
        <end position="1030"/>
    </location>
</feature>
<protein>
    <recommendedName>
        <fullName evidence="8">DNA2/NAM7 helicase helicase domain-containing protein</fullName>
    </recommendedName>
</protein>
<dbReference type="Proteomes" id="UP000252519">
    <property type="component" value="Unassembled WGS sequence"/>
</dbReference>
<evidence type="ECO:0000256" key="4">
    <source>
        <dbReference type="ARBA" id="ARBA00022840"/>
    </source>
</evidence>
<keyword evidence="3" id="KW-0347">Helicase</keyword>
<feature type="compositionally biased region" description="Pro residues" evidence="5">
    <location>
        <begin position="1"/>
        <end position="14"/>
    </location>
</feature>
<keyword evidence="4" id="KW-0067">ATP-binding</keyword>
<proteinExistence type="predicted"/>
<feature type="compositionally biased region" description="Gly residues" evidence="5">
    <location>
        <begin position="277"/>
        <end position="287"/>
    </location>
</feature>
<dbReference type="InterPro" id="IPR050534">
    <property type="entry name" value="Coronavir_polyprotein_1ab"/>
</dbReference>
<evidence type="ECO:0000313" key="7">
    <source>
        <dbReference type="Proteomes" id="UP000252519"/>
    </source>
</evidence>
<evidence type="ECO:0000256" key="1">
    <source>
        <dbReference type="ARBA" id="ARBA00022741"/>
    </source>
</evidence>
<gene>
    <name evidence="6" type="ORF">ANCCAN_13001</name>
</gene>
<accession>A0A368GDI0</accession>
<feature type="compositionally biased region" description="Basic residues" evidence="5">
    <location>
        <begin position="288"/>
        <end position="300"/>
    </location>
</feature>